<proteinExistence type="predicted"/>
<comment type="caution">
    <text evidence="2">The sequence shown here is derived from an EMBL/GenBank/DDBJ whole genome shotgun (WGS) entry which is preliminary data.</text>
</comment>
<sequence length="218" mass="24578">MLLIAAPHARLERAGPRRPRRCSSSRRRTPGCASRPRRRDRTRSAAGFRRRAAARRKSPARVGARRSLEALFHWRRALESSWELDSNTTAPASGDESVSESNAKVSRAKLFRWKSTHHGHYGPKPVTWESRVDESCSPPSRPSFFPRPLAGGVAQMIGHLPIRDASMTVRRVEAEPRNNNTYKPEMSDRGLWALGAHDGVLADFERGVAERTKRQPKE</sequence>
<protein>
    <submittedName>
        <fullName evidence="2">Uncharacterized protein</fullName>
    </submittedName>
</protein>
<reference evidence="2 3" key="1">
    <citation type="submission" date="2016-02" db="EMBL/GenBank/DDBJ databases">
        <title>Genome analysis of coral dinoflagellate symbionts highlights evolutionary adaptations to a symbiotic lifestyle.</title>
        <authorList>
            <person name="Aranda M."/>
            <person name="Li Y."/>
            <person name="Liew Y.J."/>
            <person name="Baumgarten S."/>
            <person name="Simakov O."/>
            <person name="Wilson M."/>
            <person name="Piel J."/>
            <person name="Ashoor H."/>
            <person name="Bougouffa S."/>
            <person name="Bajic V.B."/>
            <person name="Ryu T."/>
            <person name="Ravasi T."/>
            <person name="Bayer T."/>
            <person name="Micklem G."/>
            <person name="Kim H."/>
            <person name="Bhak J."/>
            <person name="Lajeunesse T.C."/>
            <person name="Voolstra C.R."/>
        </authorList>
    </citation>
    <scope>NUCLEOTIDE SEQUENCE [LARGE SCALE GENOMIC DNA]</scope>
    <source>
        <strain evidence="2 3">CCMP2467</strain>
    </source>
</reference>
<dbReference type="EMBL" id="LSRX01000238">
    <property type="protein sequence ID" value="OLQ03378.1"/>
    <property type="molecule type" value="Genomic_DNA"/>
</dbReference>
<accession>A0A1Q9E7H6</accession>
<evidence type="ECO:0000256" key="1">
    <source>
        <dbReference type="SAM" id="MobiDB-lite"/>
    </source>
</evidence>
<dbReference type="AlphaFoldDB" id="A0A1Q9E7H6"/>
<gene>
    <name evidence="2" type="ORF">AK812_SmicGene13722</name>
</gene>
<organism evidence="2 3">
    <name type="scientific">Symbiodinium microadriaticum</name>
    <name type="common">Dinoflagellate</name>
    <name type="synonym">Zooxanthella microadriatica</name>
    <dbReference type="NCBI Taxonomy" id="2951"/>
    <lineage>
        <taxon>Eukaryota</taxon>
        <taxon>Sar</taxon>
        <taxon>Alveolata</taxon>
        <taxon>Dinophyceae</taxon>
        <taxon>Suessiales</taxon>
        <taxon>Symbiodiniaceae</taxon>
        <taxon>Symbiodinium</taxon>
    </lineage>
</organism>
<evidence type="ECO:0000313" key="2">
    <source>
        <dbReference type="EMBL" id="OLQ03378.1"/>
    </source>
</evidence>
<keyword evidence="3" id="KW-1185">Reference proteome</keyword>
<feature type="compositionally biased region" description="Basic residues" evidence="1">
    <location>
        <begin position="48"/>
        <end position="59"/>
    </location>
</feature>
<feature type="compositionally biased region" description="Basic residues" evidence="1">
    <location>
        <begin position="16"/>
        <end position="41"/>
    </location>
</feature>
<dbReference type="Proteomes" id="UP000186817">
    <property type="component" value="Unassembled WGS sequence"/>
</dbReference>
<evidence type="ECO:0000313" key="3">
    <source>
        <dbReference type="Proteomes" id="UP000186817"/>
    </source>
</evidence>
<name>A0A1Q9E7H6_SYMMI</name>
<feature type="region of interest" description="Disordered" evidence="1">
    <location>
        <begin position="5"/>
        <end position="62"/>
    </location>
</feature>